<dbReference type="Proteomes" id="UP000001168">
    <property type="component" value="Chromosome"/>
</dbReference>
<dbReference type="SMART" id="SM00646">
    <property type="entry name" value="Ami_3"/>
    <property type="match status" value="1"/>
</dbReference>
<dbReference type="KEGG" id="bcl:ABC2815"/>
<dbReference type="Pfam" id="PF01471">
    <property type="entry name" value="PG_binding_1"/>
    <property type="match status" value="2"/>
</dbReference>
<dbReference type="STRING" id="66692.ABC2815"/>
<dbReference type="Gene3D" id="1.10.101.10">
    <property type="entry name" value="PGBD-like superfamily/PGBD"/>
    <property type="match status" value="2"/>
</dbReference>
<dbReference type="eggNOG" id="COG0860">
    <property type="taxonomic scope" value="Bacteria"/>
</dbReference>
<accession>Q5WE61</accession>
<dbReference type="PANTHER" id="PTHR30404:SF8">
    <property type="entry name" value="AUTOLYSIN PH-RELATED"/>
    <property type="match status" value="1"/>
</dbReference>
<dbReference type="PANTHER" id="PTHR30404">
    <property type="entry name" value="N-ACETYLMURAMOYL-L-ALANINE AMIDASE"/>
    <property type="match status" value="1"/>
</dbReference>
<feature type="domain" description="MurNAc-LAA" evidence="2">
    <location>
        <begin position="67"/>
        <end position="181"/>
    </location>
</feature>
<dbReference type="RefSeq" id="WP_011247657.1">
    <property type="nucleotide sequence ID" value="NC_006582.1"/>
</dbReference>
<dbReference type="CDD" id="cd02696">
    <property type="entry name" value="MurNAc-LAA"/>
    <property type="match status" value="1"/>
</dbReference>
<reference evidence="3 4" key="2">
    <citation type="journal article" date="1995" name="Appl. Microbiol. Biotechnol.">
        <title>Purification and properties of an alkaline protease from alkalophilic Bacillus sp. KSM-K16.</title>
        <authorList>
            <person name="Kobayashi T."/>
            <person name="Hakamada Y."/>
            <person name="Adachi S."/>
            <person name="Hitomi J."/>
            <person name="Yoshimatsu T."/>
            <person name="Koike K."/>
            <person name="Kawai S."/>
            <person name="Ito S."/>
        </authorList>
    </citation>
    <scope>NUCLEOTIDE SEQUENCE [LARGE SCALE GENOMIC DNA]</scope>
    <source>
        <strain evidence="3 4">KSM-K16</strain>
    </source>
</reference>
<dbReference type="eggNOG" id="COG3409">
    <property type="taxonomic scope" value="Bacteria"/>
</dbReference>
<dbReference type="GO" id="GO:0008745">
    <property type="term" value="F:N-acetylmuramoyl-L-alanine amidase activity"/>
    <property type="evidence" value="ECO:0007669"/>
    <property type="project" value="UniProtKB-EC"/>
</dbReference>
<proteinExistence type="predicted"/>
<organism evidence="3 4">
    <name type="scientific">Shouchella clausii (strain KSM-K16)</name>
    <name type="common">Alkalihalobacillus clausii</name>
    <dbReference type="NCBI Taxonomy" id="66692"/>
    <lineage>
        <taxon>Bacteria</taxon>
        <taxon>Bacillati</taxon>
        <taxon>Bacillota</taxon>
        <taxon>Bacilli</taxon>
        <taxon>Bacillales</taxon>
        <taxon>Bacillaceae</taxon>
        <taxon>Shouchella</taxon>
    </lineage>
</organism>
<dbReference type="Gene3D" id="3.40.630.40">
    <property type="entry name" value="Zn-dependent exopeptidases"/>
    <property type="match status" value="1"/>
</dbReference>
<keyword evidence="3" id="KW-0378">Hydrolase</keyword>
<dbReference type="Pfam" id="PF01520">
    <property type="entry name" value="Amidase_3"/>
    <property type="match status" value="1"/>
</dbReference>
<evidence type="ECO:0000313" key="4">
    <source>
        <dbReference type="Proteomes" id="UP000001168"/>
    </source>
</evidence>
<evidence type="ECO:0000259" key="2">
    <source>
        <dbReference type="SMART" id="SM00646"/>
    </source>
</evidence>
<reference evidence="3 4" key="5">
    <citation type="journal article" date="2007" name="Extremophiles">
        <title>Intragenomic diversity of the V1 regions of 16S rRNA genes in high-alkaline protease-producing Bacillus clausii spp.</title>
        <authorList>
            <person name="Kageyama Y."/>
            <person name="Takaki Y."/>
            <person name="Shimamura S."/>
            <person name="Nishi S."/>
            <person name="Nogi Y."/>
            <person name="Uchimura K."/>
            <person name="Kobayashi T."/>
            <person name="Hitomi J."/>
            <person name="Ozaki K."/>
            <person name="Kawai S."/>
            <person name="Ito S."/>
            <person name="Horikoshi K."/>
        </authorList>
    </citation>
    <scope>NUCLEOTIDE SEQUENCE [LARGE SCALE GENOMIC DNA]</scope>
    <source>
        <strain evidence="3 4">KSM-K16</strain>
    </source>
</reference>
<dbReference type="SUPFAM" id="SSF47090">
    <property type="entry name" value="PGBD-like"/>
    <property type="match status" value="2"/>
</dbReference>
<dbReference type="HOGENOM" id="CLU_080673_0_0_9"/>
<dbReference type="GO" id="GO:0030288">
    <property type="term" value="C:outer membrane-bounded periplasmic space"/>
    <property type="evidence" value="ECO:0007669"/>
    <property type="project" value="TreeGrafter"/>
</dbReference>
<dbReference type="EC" id="3.5.1.28" evidence="3"/>
<evidence type="ECO:0000256" key="1">
    <source>
        <dbReference type="SAM" id="MobiDB-lite"/>
    </source>
</evidence>
<sequence>MAKIAICAGHGGSNSTPGKRTPDGEYEWNFNDKVVRAAIAVLKASGHQVLRTDDASGKTDIGLTTRVNAANNWGADVYVSVHHNALSTKWFNGSGGVETYTYTGAQPKSERLAKEVHKRIVSAMGLRDRGLKKANFYIVKNTKMPAILTEGGFMDSRVDIVAMRDDKKLKAQGEAIAAGIIAYLGGKVKLPDKPKEAAPEPKPEPKPKPKGDSYVRSIQQWVVNYGYKIAVDGLKGPETKRGLVRVYQNELNKQFKAGLSVDGIPGPKTYNAAVNVRRGAKGNLTRVLQALLYLAGHNPGPFDGAFGDGTEKAVRAFQKAKGLGVDGIAGKNTWKALL</sequence>
<evidence type="ECO:0000313" key="3">
    <source>
        <dbReference type="EMBL" id="BAD65349.1"/>
    </source>
</evidence>
<name>Q5WE61_SHOC1</name>
<dbReference type="GO" id="GO:0009253">
    <property type="term" value="P:peptidoglycan catabolic process"/>
    <property type="evidence" value="ECO:0007669"/>
    <property type="project" value="InterPro"/>
</dbReference>
<dbReference type="InterPro" id="IPR036366">
    <property type="entry name" value="PGBDSf"/>
</dbReference>
<dbReference type="SUPFAM" id="SSF53187">
    <property type="entry name" value="Zn-dependent exopeptidases"/>
    <property type="match status" value="1"/>
</dbReference>
<dbReference type="InterPro" id="IPR002508">
    <property type="entry name" value="MurNAc-LAA_cat"/>
</dbReference>
<reference evidence="3 4" key="1">
    <citation type="journal article" date="1994" name="J. Ferment. Bioeng.">
        <title>Molecular cloning and nucleotide sequence of the gene for an alkaline protease from the alkalophilic Bacillus sp. KSM-K16.</title>
        <authorList>
            <person name="Hakamada Y."/>
            <person name="Kobayashi T."/>
            <person name="Hitomi J."/>
            <person name="Kawai S."/>
            <person name="Ito S."/>
        </authorList>
    </citation>
    <scope>NUCLEOTIDE SEQUENCE [LARGE SCALE GENOMIC DNA]</scope>
    <source>
        <strain evidence="3 4">KSM-K16</strain>
    </source>
</reference>
<dbReference type="InterPro" id="IPR036365">
    <property type="entry name" value="PGBD-like_sf"/>
</dbReference>
<dbReference type="OrthoDB" id="9763643at2"/>
<dbReference type="InterPro" id="IPR002477">
    <property type="entry name" value="Peptidoglycan-bd-like"/>
</dbReference>
<reference evidence="3 4" key="3">
    <citation type="journal article" date="1997" name="Protein Eng.">
        <title>High-resolution crystal structure of M-protease: phylogeny aided analysis of the high-alkaline adaptation mechanism.</title>
        <authorList>
            <person name="Shirai T."/>
            <person name="Suzuki A."/>
            <person name="Yamane T."/>
            <person name="Ashida T."/>
            <person name="Kobayashi T."/>
            <person name="Ito S."/>
        </authorList>
    </citation>
    <scope>NUCLEOTIDE SEQUENCE [LARGE SCALE GENOMIC DNA]</scope>
    <source>
        <strain evidence="3 4">KSM-K16</strain>
    </source>
</reference>
<dbReference type="EMBL" id="AP006627">
    <property type="protein sequence ID" value="BAD65349.1"/>
    <property type="molecule type" value="Genomic_DNA"/>
</dbReference>
<keyword evidence="4" id="KW-1185">Reference proteome</keyword>
<feature type="region of interest" description="Disordered" evidence="1">
    <location>
        <begin position="192"/>
        <end position="213"/>
    </location>
</feature>
<dbReference type="AlphaFoldDB" id="Q5WE61"/>
<dbReference type="InterPro" id="IPR050695">
    <property type="entry name" value="N-acetylmuramoyl_amidase_3"/>
</dbReference>
<reference evidence="4" key="4">
    <citation type="submission" date="2003-10" db="EMBL/GenBank/DDBJ databases">
        <title>The complete genome sequence of the alkaliphilic Bacillus clausii KSM-K16.</title>
        <authorList>
            <person name="Takaki Y."/>
            <person name="Kageyama Y."/>
            <person name="Shimamura S."/>
            <person name="Suzuki H."/>
            <person name="Nishi S."/>
            <person name="Hatada Y."/>
            <person name="Kawai S."/>
            <person name="Ito S."/>
            <person name="Horikoshi K."/>
        </authorList>
    </citation>
    <scope>NUCLEOTIDE SEQUENCE [LARGE SCALE GENOMIC DNA]</scope>
    <source>
        <strain evidence="4">KSM-K16</strain>
    </source>
</reference>
<protein>
    <submittedName>
        <fullName evidence="3">N-acetylmuramoyl-L-alanine amidase</fullName>
        <ecNumber evidence="3">3.5.1.28</ecNumber>
    </submittedName>
</protein>
<gene>
    <name evidence="3" type="ordered locus">ABC2815</name>
</gene>